<evidence type="ECO:0000313" key="2">
    <source>
        <dbReference type="Proteomes" id="UP000714420"/>
    </source>
</evidence>
<name>A0ABX2ANW8_9BACT</name>
<dbReference type="RefSeq" id="WP_172276624.1">
    <property type="nucleotide sequence ID" value="NZ_CASGMU010000012.1"/>
</dbReference>
<reference evidence="1 2" key="1">
    <citation type="submission" date="2020-05" db="EMBL/GenBank/DDBJ databases">
        <title>Distinct polysaccharide utilization as determinants for interspecies competition between intestinal Prevotella spp.</title>
        <authorList>
            <person name="Galvez E.J.C."/>
            <person name="Iljazovic A."/>
            <person name="Strowig T."/>
        </authorList>
    </citation>
    <scope>NUCLEOTIDE SEQUENCE [LARGE SCALE GENOMIC DNA]</scope>
    <source>
        <strain evidence="1 2">PMUR</strain>
    </source>
</reference>
<dbReference type="GO" id="GO:0016740">
    <property type="term" value="F:transferase activity"/>
    <property type="evidence" value="ECO:0007669"/>
    <property type="project" value="UniProtKB-KW"/>
</dbReference>
<keyword evidence="1" id="KW-0808">Transferase</keyword>
<organism evidence="1 2">
    <name type="scientific">Xylanibacter muris</name>
    <dbReference type="NCBI Taxonomy" id="2736290"/>
    <lineage>
        <taxon>Bacteria</taxon>
        <taxon>Pseudomonadati</taxon>
        <taxon>Bacteroidota</taxon>
        <taxon>Bacteroidia</taxon>
        <taxon>Bacteroidales</taxon>
        <taxon>Prevotellaceae</taxon>
        <taxon>Xylanibacter</taxon>
    </lineage>
</organism>
<sequence>MNKIGIWAPLRYANVGDDMQAIAFAKHIQKQGYEVKLFQLDEELAKLYQLESVSTVNELCKDVNLVVIAGGALLTPFKWYKRILNKAAREYETDFKNLFLATNKYPNVKFCAISMGGDGQVKKPETWFSRWRIKFFRSPAFVDGTVRLVGDVVQMKQAFGKNFIYHADMLFRTPDFFEPKPLPPTNKIRVCLQLKKGRYLDKQLLADIHRYAEEHDDMEFHFITTHMLKIGLTYQYMPNKTSKNIFLDAYKSPNQLLGVLASCDIIMTSMLHVGLMGLTVKTPFVSYRGPGKTKSFLKSIGGEWAILPENISFDELRMKVFTKKKDDLFAQYNIKVINDMINDSLNQYDFCKNTVIKLG</sequence>
<protein>
    <submittedName>
        <fullName evidence="1">Polysaccharide pyruvyl transferase family protein</fullName>
    </submittedName>
</protein>
<evidence type="ECO:0000313" key="1">
    <source>
        <dbReference type="EMBL" id="NPD92933.1"/>
    </source>
</evidence>
<accession>A0ABX2ANW8</accession>
<comment type="caution">
    <text evidence="1">The sequence shown here is derived from an EMBL/GenBank/DDBJ whole genome shotgun (WGS) entry which is preliminary data.</text>
</comment>
<gene>
    <name evidence="1" type="ORF">HPS56_11395</name>
</gene>
<dbReference type="Proteomes" id="UP000714420">
    <property type="component" value="Unassembled WGS sequence"/>
</dbReference>
<keyword evidence="2" id="KW-1185">Reference proteome</keyword>
<dbReference type="EMBL" id="JABKKF010000012">
    <property type="protein sequence ID" value="NPD92933.1"/>
    <property type="molecule type" value="Genomic_DNA"/>
</dbReference>
<proteinExistence type="predicted"/>